<evidence type="ECO:0000313" key="3">
    <source>
        <dbReference type="EMBL" id="SVB27151.1"/>
    </source>
</evidence>
<dbReference type="EMBL" id="UINC01035168">
    <property type="protein sequence ID" value="SVB27151.1"/>
    <property type="molecule type" value="Genomic_DNA"/>
</dbReference>
<protein>
    <recommendedName>
        <fullName evidence="4">Agmatinase</fullName>
    </recommendedName>
</protein>
<dbReference type="InterPro" id="IPR023696">
    <property type="entry name" value="Ureohydrolase_dom_sf"/>
</dbReference>
<evidence type="ECO:0000256" key="1">
    <source>
        <dbReference type="ARBA" id="ARBA00022723"/>
    </source>
</evidence>
<name>A0A382CNC9_9ZZZZ</name>
<dbReference type="GO" id="GO:0033389">
    <property type="term" value="P:putrescine biosynthetic process from arginine, via agmatine"/>
    <property type="evidence" value="ECO:0007669"/>
    <property type="project" value="TreeGrafter"/>
</dbReference>
<dbReference type="SUPFAM" id="SSF52768">
    <property type="entry name" value="Arginase/deacetylase"/>
    <property type="match status" value="1"/>
</dbReference>
<sequence>MNQIDQSKEPVLSCPASFMGLPFSSDLSHSQAAVLGIPFDCGTHPARVGARLGPAAIREQSVLVRPFQPPWADFNPLERLGVVDCGNVTCTPGVIESSLDNIEQAVYGIASADVVPVTMGGDGLVSLPQLRAMHRLHPELVLLHIDAHTDTYPGDGQEIHERYNTATTFTRAAEEELLDTARSFHVGARGTVMMGGVFEHTRARGYGLIDDAELRRRGTADVLGQLHECLAGRPVYLCFDMDFFDPACAPGVCTPTWGGATAREGLALLQGLEGLNLVAVDVNTVSPPHDVGGMTAFLAATVMIQCLALLCCTHAVS</sequence>
<dbReference type="PANTHER" id="PTHR11358:SF26">
    <property type="entry name" value="GUANIDINO ACID HYDROLASE, MITOCHONDRIAL"/>
    <property type="match status" value="1"/>
</dbReference>
<evidence type="ECO:0000256" key="2">
    <source>
        <dbReference type="ARBA" id="ARBA00022801"/>
    </source>
</evidence>
<dbReference type="GO" id="GO:0046872">
    <property type="term" value="F:metal ion binding"/>
    <property type="evidence" value="ECO:0007669"/>
    <property type="project" value="UniProtKB-KW"/>
</dbReference>
<proteinExistence type="predicted"/>
<dbReference type="Gene3D" id="3.40.800.10">
    <property type="entry name" value="Ureohydrolase domain"/>
    <property type="match status" value="1"/>
</dbReference>
<dbReference type="PIRSF" id="PIRSF036979">
    <property type="entry name" value="Arginase"/>
    <property type="match status" value="1"/>
</dbReference>
<gene>
    <name evidence="3" type="ORF">METZ01_LOCUS180005</name>
</gene>
<dbReference type="Pfam" id="PF00491">
    <property type="entry name" value="Arginase"/>
    <property type="match status" value="1"/>
</dbReference>
<accession>A0A382CNC9</accession>
<dbReference type="GO" id="GO:0008783">
    <property type="term" value="F:agmatinase activity"/>
    <property type="evidence" value="ECO:0007669"/>
    <property type="project" value="TreeGrafter"/>
</dbReference>
<dbReference type="InterPro" id="IPR006035">
    <property type="entry name" value="Ureohydrolase"/>
</dbReference>
<dbReference type="PRINTS" id="PR00116">
    <property type="entry name" value="ARGINASE"/>
</dbReference>
<evidence type="ECO:0008006" key="4">
    <source>
        <dbReference type="Google" id="ProtNLM"/>
    </source>
</evidence>
<dbReference type="PROSITE" id="PS51409">
    <property type="entry name" value="ARGINASE_2"/>
    <property type="match status" value="1"/>
</dbReference>
<organism evidence="3">
    <name type="scientific">marine metagenome</name>
    <dbReference type="NCBI Taxonomy" id="408172"/>
    <lineage>
        <taxon>unclassified sequences</taxon>
        <taxon>metagenomes</taxon>
        <taxon>ecological metagenomes</taxon>
    </lineage>
</organism>
<dbReference type="AlphaFoldDB" id="A0A382CNC9"/>
<keyword evidence="1" id="KW-0479">Metal-binding</keyword>
<dbReference type="PANTHER" id="PTHR11358">
    <property type="entry name" value="ARGINASE/AGMATINASE"/>
    <property type="match status" value="1"/>
</dbReference>
<keyword evidence="2" id="KW-0378">Hydrolase</keyword>
<reference evidence="3" key="1">
    <citation type="submission" date="2018-05" db="EMBL/GenBank/DDBJ databases">
        <authorList>
            <person name="Lanie J.A."/>
            <person name="Ng W.-L."/>
            <person name="Kazmierczak K.M."/>
            <person name="Andrzejewski T.M."/>
            <person name="Davidsen T.M."/>
            <person name="Wayne K.J."/>
            <person name="Tettelin H."/>
            <person name="Glass J.I."/>
            <person name="Rusch D."/>
            <person name="Podicherti R."/>
            <person name="Tsui H.-C.T."/>
            <person name="Winkler M.E."/>
        </authorList>
    </citation>
    <scope>NUCLEOTIDE SEQUENCE</scope>
</reference>